<keyword evidence="6" id="KW-1185">Reference proteome</keyword>
<dbReference type="EMBL" id="OZ075137">
    <property type="protein sequence ID" value="CAL5007514.1"/>
    <property type="molecule type" value="Genomic_DNA"/>
</dbReference>
<dbReference type="InterPro" id="IPR045005">
    <property type="entry name" value="BPM1-6"/>
</dbReference>
<dbReference type="PROSITE" id="PS50097">
    <property type="entry name" value="BTB"/>
    <property type="match status" value="1"/>
</dbReference>
<dbReference type="AlphaFoldDB" id="A0ABC9BU17"/>
<evidence type="ECO:0000256" key="2">
    <source>
        <dbReference type="ARBA" id="ARBA00010846"/>
    </source>
</evidence>
<reference evidence="6" key="1">
    <citation type="submission" date="2024-06" db="EMBL/GenBank/DDBJ databases">
        <authorList>
            <person name="Ryan C."/>
        </authorList>
    </citation>
    <scope>NUCLEOTIDE SEQUENCE [LARGE SCALE GENOMIC DNA]</scope>
</reference>
<feature type="domain" description="BTB" evidence="3">
    <location>
        <begin position="191"/>
        <end position="258"/>
    </location>
</feature>
<evidence type="ECO:0000259" key="4">
    <source>
        <dbReference type="PROSITE" id="PS50144"/>
    </source>
</evidence>
<organism evidence="5 6">
    <name type="scientific">Urochloa decumbens</name>
    <dbReference type="NCBI Taxonomy" id="240449"/>
    <lineage>
        <taxon>Eukaryota</taxon>
        <taxon>Viridiplantae</taxon>
        <taxon>Streptophyta</taxon>
        <taxon>Embryophyta</taxon>
        <taxon>Tracheophyta</taxon>
        <taxon>Spermatophyta</taxon>
        <taxon>Magnoliopsida</taxon>
        <taxon>Liliopsida</taxon>
        <taxon>Poales</taxon>
        <taxon>Poaceae</taxon>
        <taxon>PACMAD clade</taxon>
        <taxon>Panicoideae</taxon>
        <taxon>Panicodae</taxon>
        <taxon>Paniceae</taxon>
        <taxon>Melinidinae</taxon>
        <taxon>Urochloa</taxon>
    </lineage>
</organism>
<dbReference type="Pfam" id="PF24570">
    <property type="entry name" value="BACK_BPM_SPOP"/>
    <property type="match status" value="1"/>
</dbReference>
<dbReference type="SUPFAM" id="SSF54695">
    <property type="entry name" value="POZ domain"/>
    <property type="match status" value="1"/>
</dbReference>
<evidence type="ECO:0000256" key="1">
    <source>
        <dbReference type="ARBA" id="ARBA00004906"/>
    </source>
</evidence>
<feature type="domain" description="MATH" evidence="4">
    <location>
        <begin position="17"/>
        <end position="153"/>
    </location>
</feature>
<accession>A0ABC9BU17</accession>
<dbReference type="Proteomes" id="UP001497457">
    <property type="component" value="Chromosome 27b"/>
</dbReference>
<name>A0ABC9BU17_9POAL</name>
<dbReference type="PANTHER" id="PTHR26379">
    <property type="entry name" value="BTB/POZ AND MATH DOMAIN-CONTAINING PROTEIN 1"/>
    <property type="match status" value="1"/>
</dbReference>
<dbReference type="InterPro" id="IPR056423">
    <property type="entry name" value="BACK_BPM_SPOP"/>
</dbReference>
<dbReference type="Gene3D" id="2.60.210.10">
    <property type="entry name" value="Apoptosis, Tumor Necrosis Factor Receptor Associated Protein 2, Chain A"/>
    <property type="match status" value="1"/>
</dbReference>
<gene>
    <name evidence="5" type="ORF">URODEC1_LOCUS68535</name>
</gene>
<dbReference type="Gene3D" id="1.25.40.420">
    <property type="match status" value="1"/>
</dbReference>
<dbReference type="SMART" id="SM00225">
    <property type="entry name" value="BTB"/>
    <property type="match status" value="1"/>
</dbReference>
<dbReference type="InterPro" id="IPR008974">
    <property type="entry name" value="TRAF-like"/>
</dbReference>
<dbReference type="InterPro" id="IPR000210">
    <property type="entry name" value="BTB/POZ_dom"/>
</dbReference>
<evidence type="ECO:0000313" key="6">
    <source>
        <dbReference type="Proteomes" id="UP001497457"/>
    </source>
</evidence>
<dbReference type="Gene3D" id="3.30.710.10">
    <property type="entry name" value="Potassium Channel Kv1.1, Chain A"/>
    <property type="match status" value="1"/>
</dbReference>
<comment type="similarity">
    <text evidence="2">Belongs to the Tdpoz family.</text>
</comment>
<comment type="pathway">
    <text evidence="1">Protein modification; protein ubiquitination.</text>
</comment>
<dbReference type="SUPFAM" id="SSF49599">
    <property type="entry name" value="TRAF domain-like"/>
    <property type="match status" value="1"/>
</dbReference>
<proteinExistence type="inferred from homology"/>
<dbReference type="InterPro" id="IPR002083">
    <property type="entry name" value="MATH/TRAF_dom"/>
</dbReference>
<protein>
    <submittedName>
        <fullName evidence="5">Uncharacterized protein</fullName>
    </submittedName>
</protein>
<sequence length="364" mass="40998">MSAPLMTRSICIPVTKKGSHVFEIAGYSAYKCMDSDYFINSGTFSVGGHNWYIRFQPNVVFVNAGVDGAVQHCISVHLVLHSKGAKVRASCDLSLVDKSTGSPWLVLRTPEPREFKYGDTSMYFPKSAFMDHAMLEASPAYLRDDRLVIQCDVTVIKDPRLFTNKFVGEHEPPPSNIAEHIGTLLETGVGADVTFAVEGETFAAHKVILAARSPVLMAELFGPMKEARMKHLTVEDMHPDVFRAMLHFIYTDDLPNTDEIWRDHENKMIQHLLVAANRYDVDRLKSICQGILCDRLDVENVGATLVLAYHYNCPRLRKLCIRLITDPKFMEALKETAGYRDLKTNYPDVLADLFEVKTSNLHTK</sequence>
<dbReference type="Pfam" id="PF22486">
    <property type="entry name" value="MATH_2"/>
    <property type="match status" value="1"/>
</dbReference>
<evidence type="ECO:0000259" key="3">
    <source>
        <dbReference type="PROSITE" id="PS50097"/>
    </source>
</evidence>
<reference evidence="5 6" key="2">
    <citation type="submission" date="2024-10" db="EMBL/GenBank/DDBJ databases">
        <authorList>
            <person name="Ryan C."/>
        </authorList>
    </citation>
    <scope>NUCLEOTIDE SEQUENCE [LARGE SCALE GENOMIC DNA]</scope>
</reference>
<dbReference type="CDD" id="cd00121">
    <property type="entry name" value="MATH"/>
    <property type="match status" value="1"/>
</dbReference>
<dbReference type="Pfam" id="PF00651">
    <property type="entry name" value="BTB"/>
    <property type="match status" value="1"/>
</dbReference>
<dbReference type="PROSITE" id="PS50144">
    <property type="entry name" value="MATH"/>
    <property type="match status" value="1"/>
</dbReference>
<dbReference type="PANTHER" id="PTHR26379:SF438">
    <property type="entry name" value="OS08G0128700 PROTEIN"/>
    <property type="match status" value="1"/>
</dbReference>
<dbReference type="CDD" id="cd18280">
    <property type="entry name" value="BTB_POZ_BPM_plant"/>
    <property type="match status" value="1"/>
</dbReference>
<dbReference type="InterPro" id="IPR011333">
    <property type="entry name" value="SKP1/BTB/POZ_sf"/>
</dbReference>
<evidence type="ECO:0000313" key="5">
    <source>
        <dbReference type="EMBL" id="CAL5007514.1"/>
    </source>
</evidence>